<gene>
    <name evidence="1" type="ORF">LPJ66_003544</name>
</gene>
<comment type="caution">
    <text evidence="1">The sequence shown here is derived from an EMBL/GenBank/DDBJ whole genome shotgun (WGS) entry which is preliminary data.</text>
</comment>
<organism evidence="1 2">
    <name type="scientific">Kickxella alabastrina</name>
    <dbReference type="NCBI Taxonomy" id="61397"/>
    <lineage>
        <taxon>Eukaryota</taxon>
        <taxon>Fungi</taxon>
        <taxon>Fungi incertae sedis</taxon>
        <taxon>Zoopagomycota</taxon>
        <taxon>Kickxellomycotina</taxon>
        <taxon>Kickxellomycetes</taxon>
        <taxon>Kickxellales</taxon>
        <taxon>Kickxellaceae</taxon>
        <taxon>Kickxella</taxon>
    </lineage>
</organism>
<dbReference type="EMBL" id="JANBPG010000360">
    <property type="protein sequence ID" value="KAJ1897170.1"/>
    <property type="molecule type" value="Genomic_DNA"/>
</dbReference>
<protein>
    <submittedName>
        <fullName evidence="1">Uncharacterized protein</fullName>
    </submittedName>
</protein>
<dbReference type="Proteomes" id="UP001150581">
    <property type="component" value="Unassembled WGS sequence"/>
</dbReference>
<proteinExistence type="predicted"/>
<name>A0ACC1IL69_9FUNG</name>
<keyword evidence="2" id="KW-1185">Reference proteome</keyword>
<reference evidence="1" key="1">
    <citation type="submission" date="2022-07" db="EMBL/GenBank/DDBJ databases">
        <title>Phylogenomic reconstructions and comparative analyses of Kickxellomycotina fungi.</title>
        <authorList>
            <person name="Reynolds N.K."/>
            <person name="Stajich J.E."/>
            <person name="Barry K."/>
            <person name="Grigoriev I.V."/>
            <person name="Crous P."/>
            <person name="Smith M.E."/>
        </authorList>
    </citation>
    <scope>NUCLEOTIDE SEQUENCE</scope>
    <source>
        <strain evidence="1">Benny 63K</strain>
    </source>
</reference>
<accession>A0ACC1IL69</accession>
<evidence type="ECO:0000313" key="2">
    <source>
        <dbReference type="Proteomes" id="UP001150581"/>
    </source>
</evidence>
<evidence type="ECO:0000313" key="1">
    <source>
        <dbReference type="EMBL" id="KAJ1897170.1"/>
    </source>
</evidence>
<sequence length="191" mass="21386">MSYYNNNNQEHHNQPHHGQGFHNQPQDQEFGESNNFDEDGDRSFKSKTNEYFHDSDGLDKSHIALAGAGAVAAGFAGKAAYNYFNKGDEHHDQYAQQQQHQQGQEQQQQQYFDAQGRPIYQLYDSNGKFLDQDLYDANGRPVGHGALAKVKNYFQDEDGVDKSHIALAGVGALAAGLIGKKLFDKYSNNNN</sequence>